<evidence type="ECO:0000256" key="3">
    <source>
        <dbReference type="ARBA" id="ARBA00004613"/>
    </source>
</evidence>
<gene>
    <name evidence="14" type="ORF">HERILL_LOCUS7589</name>
</gene>
<protein>
    <recommendedName>
        <fullName evidence="13">Fibrillar collagen NC1 domain-containing protein</fullName>
    </recommendedName>
</protein>
<keyword evidence="10" id="KW-0482">Metalloprotease</keyword>
<dbReference type="PROSITE" id="PS51885">
    <property type="entry name" value="NEPRILYSIN"/>
    <property type="match status" value="1"/>
</dbReference>
<dbReference type="InterPro" id="IPR000885">
    <property type="entry name" value="Fib_collagen_C"/>
</dbReference>
<evidence type="ECO:0000256" key="2">
    <source>
        <dbReference type="ARBA" id="ARBA00004401"/>
    </source>
</evidence>
<keyword evidence="7" id="KW-0479">Metal-binding</keyword>
<dbReference type="GO" id="GO:0046872">
    <property type="term" value="F:metal ion binding"/>
    <property type="evidence" value="ECO:0007669"/>
    <property type="project" value="UniProtKB-KW"/>
</dbReference>
<dbReference type="GO" id="GO:0005576">
    <property type="term" value="C:extracellular region"/>
    <property type="evidence" value="ECO:0007669"/>
    <property type="project" value="UniProtKB-SubCell"/>
</dbReference>
<keyword evidence="11" id="KW-0176">Collagen</keyword>
<dbReference type="GO" id="GO:0016485">
    <property type="term" value="P:protein processing"/>
    <property type="evidence" value="ECO:0007669"/>
    <property type="project" value="TreeGrafter"/>
</dbReference>
<dbReference type="OMA" id="DWINITG"/>
<name>A0A7R8UPN1_HERIL</name>
<comment type="cofactor">
    <cofactor evidence="1">
        <name>Zn(2+)</name>
        <dbReference type="ChEBI" id="CHEBI:29105"/>
    </cofactor>
</comment>
<keyword evidence="12" id="KW-0732">Signal</keyword>
<dbReference type="PROSITE" id="PS51461">
    <property type="entry name" value="NC1_FIB"/>
    <property type="match status" value="1"/>
</dbReference>
<dbReference type="InParanoid" id="A0A7R8UPN1"/>
<feature type="chain" id="PRO_5030883048" description="Fibrillar collagen NC1 domain-containing protein" evidence="12">
    <location>
        <begin position="20"/>
        <end position="680"/>
    </location>
</feature>
<dbReference type="AlphaFoldDB" id="A0A7R8UPN1"/>
<keyword evidence="15" id="KW-1185">Reference proteome</keyword>
<evidence type="ECO:0000256" key="8">
    <source>
        <dbReference type="ARBA" id="ARBA00022801"/>
    </source>
</evidence>
<dbReference type="CDD" id="cd08662">
    <property type="entry name" value="M13"/>
    <property type="match status" value="1"/>
</dbReference>
<organism evidence="14 15">
    <name type="scientific">Hermetia illucens</name>
    <name type="common">Black soldier fly</name>
    <dbReference type="NCBI Taxonomy" id="343691"/>
    <lineage>
        <taxon>Eukaryota</taxon>
        <taxon>Metazoa</taxon>
        <taxon>Ecdysozoa</taxon>
        <taxon>Arthropoda</taxon>
        <taxon>Hexapoda</taxon>
        <taxon>Insecta</taxon>
        <taxon>Pterygota</taxon>
        <taxon>Neoptera</taxon>
        <taxon>Endopterygota</taxon>
        <taxon>Diptera</taxon>
        <taxon>Brachycera</taxon>
        <taxon>Stratiomyomorpha</taxon>
        <taxon>Stratiomyidae</taxon>
        <taxon>Hermetiinae</taxon>
        <taxon>Hermetia</taxon>
    </lineage>
</organism>
<evidence type="ECO:0000256" key="1">
    <source>
        <dbReference type="ARBA" id="ARBA00001947"/>
    </source>
</evidence>
<dbReference type="GO" id="GO:0005886">
    <property type="term" value="C:plasma membrane"/>
    <property type="evidence" value="ECO:0007669"/>
    <property type="project" value="UniProtKB-SubCell"/>
</dbReference>
<dbReference type="GO" id="GO:0004222">
    <property type="term" value="F:metalloendopeptidase activity"/>
    <property type="evidence" value="ECO:0007669"/>
    <property type="project" value="InterPro"/>
</dbReference>
<dbReference type="Pfam" id="PF01431">
    <property type="entry name" value="Peptidase_M13"/>
    <property type="match status" value="1"/>
</dbReference>
<sequence>MWLMLFIVSIMWTTNKCYAGESPESIRNEQGLMMKSFMNESINPCDNFYKYACGNWAKHQTFEKTNKSFGIFGVLTRQVNKFIDDFILFNNHTSATSEETQKILESSEVKKVQRYFSICRQQKKLKREPYIETWNVPGGWPVLNSSWSDQTFDWINITGQLKLIGGESLIDVHVGPHYENATRNTIYIFPAAFPLFQPSLFEENLIVKQIVAKMISLVIGSFGLDELKLNKTVSDVLSFETKLASVYLKDEEDEGEYDRLEDMTLEALQEIFPDIDFHRLLTIVSGQEISKSQMVTLSNGWYFENLMDLLNETKSEDLANFFLYRFGLQIGVLQPVDNYCRNEVIKHMGFFLGYIYNTAFNNERDNEDVRKLAQSIKSVFAEIIQKTDWIDSDTKAEASIKLDNLLLKVGASEDSLRFSEIKEEFSLIDFDPNDYYRSYFKLLAFSVQKPFRTLNKSNDRSDTNHNAATVRAFYSLTKNHLVIPTNVLQKPVYNFYFPNSVKYGALGYILGHEVTHSVDGNGRTYDSEGTIRQWWTEKSEEEYLNRTSCLTAQYANYTPNFLNASANSIGASTVNENIADNGGIRQSFQAYKAWFAKHPDEQETLPHLNLTNTQLFFLSFAQFYCQVTKPGSSLVSTLTDEHASGKNRVIGTLSNFEEFSKEFNCPVGSKMNPAKKCRVW</sequence>
<evidence type="ECO:0000256" key="4">
    <source>
        <dbReference type="ARBA" id="ARBA00007357"/>
    </source>
</evidence>
<dbReference type="PANTHER" id="PTHR11733:SF237">
    <property type="entry name" value="NEPRILYSIN-LIKE 4"/>
    <property type="match status" value="1"/>
</dbReference>
<dbReference type="OrthoDB" id="6475849at2759"/>
<dbReference type="InterPro" id="IPR042089">
    <property type="entry name" value="Peptidase_M13_dom_2"/>
</dbReference>
<dbReference type="Gene3D" id="1.10.1380.10">
    <property type="entry name" value="Neutral endopeptidase , domain2"/>
    <property type="match status" value="1"/>
</dbReference>
<reference evidence="14 15" key="1">
    <citation type="submission" date="2020-11" db="EMBL/GenBank/DDBJ databases">
        <authorList>
            <person name="Wallbank WR R."/>
            <person name="Pardo Diaz C."/>
            <person name="Kozak K."/>
            <person name="Martin S."/>
            <person name="Jiggins C."/>
            <person name="Moest M."/>
            <person name="Warren A I."/>
            <person name="Generalovic N T."/>
            <person name="Byers J.R.P. K."/>
            <person name="Montejo-Kovacevich G."/>
            <person name="Yen C E."/>
        </authorList>
    </citation>
    <scope>NUCLEOTIDE SEQUENCE [LARGE SCALE GENOMIC DNA]</scope>
</reference>
<dbReference type="InterPro" id="IPR024079">
    <property type="entry name" value="MetalloPept_cat_dom_sf"/>
</dbReference>
<evidence type="ECO:0000313" key="15">
    <source>
        <dbReference type="Proteomes" id="UP000594454"/>
    </source>
</evidence>
<keyword evidence="8" id="KW-0378">Hydrolase</keyword>
<dbReference type="EMBL" id="LR899011">
    <property type="protein sequence ID" value="CAD7084708.1"/>
    <property type="molecule type" value="Genomic_DNA"/>
</dbReference>
<evidence type="ECO:0000256" key="10">
    <source>
        <dbReference type="ARBA" id="ARBA00023049"/>
    </source>
</evidence>
<comment type="similarity">
    <text evidence="4">Belongs to the peptidase M13 family.</text>
</comment>
<evidence type="ECO:0000259" key="13">
    <source>
        <dbReference type="PROSITE" id="PS51461"/>
    </source>
</evidence>
<dbReference type="Proteomes" id="UP000594454">
    <property type="component" value="Chromosome 3"/>
</dbReference>
<dbReference type="InterPro" id="IPR008753">
    <property type="entry name" value="Peptidase_M13_N"/>
</dbReference>
<comment type="subcellular location">
    <subcellularLocation>
        <location evidence="2">Cell membrane</location>
        <topology evidence="2">Single-pass type II membrane protein</topology>
    </subcellularLocation>
    <subcellularLocation>
        <location evidence="3">Secreted</location>
    </subcellularLocation>
</comment>
<dbReference type="Pfam" id="PF05649">
    <property type="entry name" value="Peptidase_M13_N"/>
    <property type="match status" value="1"/>
</dbReference>
<dbReference type="GO" id="GO:0005201">
    <property type="term" value="F:extracellular matrix structural constituent"/>
    <property type="evidence" value="ECO:0007669"/>
    <property type="project" value="InterPro"/>
</dbReference>
<keyword evidence="5" id="KW-0964">Secreted</keyword>
<dbReference type="SUPFAM" id="SSF55486">
    <property type="entry name" value="Metalloproteases ('zincins'), catalytic domain"/>
    <property type="match status" value="1"/>
</dbReference>
<keyword evidence="9" id="KW-0862">Zinc</keyword>
<evidence type="ECO:0000256" key="12">
    <source>
        <dbReference type="SAM" id="SignalP"/>
    </source>
</evidence>
<dbReference type="Gene3D" id="3.40.390.10">
    <property type="entry name" value="Collagenase (Catalytic Domain)"/>
    <property type="match status" value="1"/>
</dbReference>
<evidence type="ECO:0000256" key="7">
    <source>
        <dbReference type="ARBA" id="ARBA00022723"/>
    </source>
</evidence>
<dbReference type="InterPro" id="IPR000718">
    <property type="entry name" value="Peptidase_M13"/>
</dbReference>
<evidence type="ECO:0000313" key="14">
    <source>
        <dbReference type="EMBL" id="CAD7084708.1"/>
    </source>
</evidence>
<dbReference type="PANTHER" id="PTHR11733">
    <property type="entry name" value="ZINC METALLOPROTEASE FAMILY M13 NEPRILYSIN-RELATED"/>
    <property type="match status" value="1"/>
</dbReference>
<feature type="signal peptide" evidence="12">
    <location>
        <begin position="1"/>
        <end position="19"/>
    </location>
</feature>
<keyword evidence="6" id="KW-0645">Protease</keyword>
<evidence type="ECO:0000256" key="9">
    <source>
        <dbReference type="ARBA" id="ARBA00022833"/>
    </source>
</evidence>
<dbReference type="GO" id="GO:0005581">
    <property type="term" value="C:collagen trimer"/>
    <property type="evidence" value="ECO:0007669"/>
    <property type="project" value="UniProtKB-KW"/>
</dbReference>
<evidence type="ECO:0000256" key="11">
    <source>
        <dbReference type="ARBA" id="ARBA00023119"/>
    </source>
</evidence>
<dbReference type="InterPro" id="IPR018497">
    <property type="entry name" value="Peptidase_M13_C"/>
</dbReference>
<dbReference type="PRINTS" id="PR00786">
    <property type="entry name" value="NEPRILYSIN"/>
</dbReference>
<feature type="domain" description="Fibrillar collagen NC1" evidence="13">
    <location>
        <begin position="647"/>
        <end position="680"/>
    </location>
</feature>
<evidence type="ECO:0000256" key="5">
    <source>
        <dbReference type="ARBA" id="ARBA00022525"/>
    </source>
</evidence>
<accession>A0A7R8UPN1</accession>
<proteinExistence type="inferred from homology"/>
<evidence type="ECO:0000256" key="6">
    <source>
        <dbReference type="ARBA" id="ARBA00022670"/>
    </source>
</evidence>